<name>A0A424YBM7_9FIRM</name>
<dbReference type="AlphaFoldDB" id="A0A424YBM7"/>
<proteinExistence type="predicted"/>
<comment type="caution">
    <text evidence="1">The sequence shown here is derived from an EMBL/GenBank/DDBJ whole genome shotgun (WGS) entry which is preliminary data.</text>
</comment>
<sequence>MCKDDIFGVQDPERGGIVYCSLFIQERVKIINAIWEVSTDNEERNTDRPCWRGSFGGQPGFCYQVFIDVLEAITGEEVKQNVPLASKCKGG</sequence>
<gene>
    <name evidence="1" type="ORF">D5R97_07805</name>
</gene>
<organism evidence="1 2">
    <name type="scientific">Candidatus Syntrophonatronum acetioxidans</name>
    <dbReference type="NCBI Taxonomy" id="1795816"/>
    <lineage>
        <taxon>Bacteria</taxon>
        <taxon>Bacillati</taxon>
        <taxon>Bacillota</taxon>
        <taxon>Clostridia</taxon>
        <taxon>Eubacteriales</taxon>
        <taxon>Syntrophomonadaceae</taxon>
        <taxon>Candidatus Syntrophonatronum</taxon>
    </lineage>
</organism>
<dbReference type="EMBL" id="QZAA01000202">
    <property type="protein sequence ID" value="RQD74473.1"/>
    <property type="molecule type" value="Genomic_DNA"/>
</dbReference>
<evidence type="ECO:0000313" key="2">
    <source>
        <dbReference type="Proteomes" id="UP000285138"/>
    </source>
</evidence>
<reference evidence="1 2" key="1">
    <citation type="submission" date="2018-08" db="EMBL/GenBank/DDBJ databases">
        <title>The metabolism and importance of syntrophic acetate oxidation coupled to methane or sulfide production in haloalkaline environments.</title>
        <authorList>
            <person name="Timmers P.H.A."/>
            <person name="Vavourakis C.D."/>
            <person name="Sorokin D.Y."/>
            <person name="Sinninghe Damste J.S."/>
            <person name="Muyzer G."/>
            <person name="Stams A.J.M."/>
            <person name="Plugge C.M."/>
        </authorList>
    </citation>
    <scope>NUCLEOTIDE SEQUENCE [LARGE SCALE GENOMIC DNA]</scope>
    <source>
        <strain evidence="1">MSAO_Bac1</strain>
    </source>
</reference>
<protein>
    <submittedName>
        <fullName evidence="1">Uncharacterized protein</fullName>
    </submittedName>
</protein>
<dbReference type="Proteomes" id="UP000285138">
    <property type="component" value="Unassembled WGS sequence"/>
</dbReference>
<accession>A0A424YBM7</accession>
<evidence type="ECO:0000313" key="1">
    <source>
        <dbReference type="EMBL" id="RQD74473.1"/>
    </source>
</evidence>